<reference evidence="5" key="1">
    <citation type="submission" date="2025-08" db="UniProtKB">
        <authorList>
            <consortium name="RefSeq"/>
        </authorList>
    </citation>
    <scope>IDENTIFICATION</scope>
    <source>
        <tissue evidence="5">Leaves</tissue>
    </source>
</reference>
<dbReference type="Proteomes" id="UP000235220">
    <property type="component" value="Chromosome 14"/>
</dbReference>
<dbReference type="GO" id="GO:0000145">
    <property type="term" value="C:exocyst"/>
    <property type="evidence" value="ECO:0000318"/>
    <property type="project" value="GO_Central"/>
</dbReference>
<dbReference type="GeneID" id="109000624"/>
<dbReference type="PANTHER" id="PTHR12542">
    <property type="entry name" value="EXOCYST COMPLEX PROTEIN EXO70"/>
    <property type="match status" value="1"/>
</dbReference>
<evidence type="ECO:0000313" key="5">
    <source>
        <dbReference type="RefSeq" id="XP_018833124.2"/>
    </source>
</evidence>
<dbReference type="PANTHER" id="PTHR12542:SF85">
    <property type="entry name" value="EXOCYST SUBUNIT EXO70 FAMILY PROTEIN"/>
    <property type="match status" value="1"/>
</dbReference>
<comment type="function">
    <text evidence="3">Component of the exocyst complex.</text>
</comment>
<protein>
    <recommendedName>
        <fullName evidence="3">Exocyst subunit Exo70 family protein</fullName>
    </recommendedName>
</protein>
<dbReference type="OrthoDB" id="1922221at2759"/>
<dbReference type="SUPFAM" id="SSF74788">
    <property type="entry name" value="Cullin repeat-like"/>
    <property type="match status" value="1"/>
</dbReference>
<comment type="similarity">
    <text evidence="1 3">Belongs to the EXO70 family.</text>
</comment>
<dbReference type="AlphaFoldDB" id="A0A2I4FN89"/>
<dbReference type="GO" id="GO:0015031">
    <property type="term" value="P:protein transport"/>
    <property type="evidence" value="ECO:0007669"/>
    <property type="project" value="UniProtKB-KW"/>
</dbReference>
<dbReference type="GO" id="GO:0006887">
    <property type="term" value="P:exocytosis"/>
    <property type="evidence" value="ECO:0000318"/>
    <property type="project" value="GO_Central"/>
</dbReference>
<keyword evidence="3" id="KW-0268">Exocytosis</keyword>
<evidence type="ECO:0000313" key="4">
    <source>
        <dbReference type="Proteomes" id="UP000235220"/>
    </source>
</evidence>
<evidence type="ECO:0000256" key="2">
    <source>
        <dbReference type="ARBA" id="ARBA00022448"/>
    </source>
</evidence>
<dbReference type="Gene3D" id="1.20.1280.170">
    <property type="entry name" value="Exocyst complex component Exo70"/>
    <property type="match status" value="1"/>
</dbReference>
<gene>
    <name evidence="5" type="primary">LOC109000624</name>
</gene>
<dbReference type="InterPro" id="IPR004140">
    <property type="entry name" value="Exo70"/>
</dbReference>
<accession>A0A2I4FN89</accession>
<dbReference type="RefSeq" id="XP_018833124.2">
    <property type="nucleotide sequence ID" value="XM_018977579.2"/>
</dbReference>
<dbReference type="STRING" id="51240.A0A2I4FN89"/>
<sequence>MAEEVLENMEGLVTARQRLKTSIEKSRAFASALDEMGPKLEKINQRLPSLEAAARSISVQKSAFSASKDHIGHALGPASAVLKVFYTARELKMSLVSDPCSDLFNYLLVMKRLEEVLRFLAENCRLAIMWLEGINELVEKDVAVTNEKYLAVVKKSLRILRELQANEERDLLGGGLLGAALEKLGIEFKRLLTERSVPLDLASLATFTVEQASSTIASSYLPLPVMEKLQAIVERLNSNNKLEMCISVYVDARSSNAKRSLQALGLDYLEMRISKFEDVQHLEGYIDQWNKHLVLAVKHLFELEYRLCNDVFKKIGSDVAMGCFAKIAAQSGIHAFLQFGKHVTECKKDPIKLLKLLDMFASLNNLRLDFNLLFRGENCTEIQNSTRDLVKRIVNGACEIFWQLPLQLELQRRTSPPSDGSVPRLVSFITHYCNQLLGDDYRPILTQVLKIHQSWEQENYGEDLISNQVLVIMKEIGLNLDGWSKVYEDISLSYLFMMNNHFHLCNMKGTKLRDMMGDSWLTGHEQYTDYYAELYLRESWGKLLALLNQKSMTTLAGEDPVMERLKAFNEAFDQIYKKQSNRIICDEKLREKVCELLVQAILPVYSSYMQDHHMTFVEQDGAASNYVKYSVQSLEKMISSMFRPKLSKYNNSTEQRNLMGSVDYRAWKLQNMLSSLFRQKLRKHGSSRQAHLRAKIRSFVANQFRLTLTAI</sequence>
<organism evidence="4 5">
    <name type="scientific">Juglans regia</name>
    <name type="common">English walnut</name>
    <dbReference type="NCBI Taxonomy" id="51240"/>
    <lineage>
        <taxon>Eukaryota</taxon>
        <taxon>Viridiplantae</taxon>
        <taxon>Streptophyta</taxon>
        <taxon>Embryophyta</taxon>
        <taxon>Tracheophyta</taxon>
        <taxon>Spermatophyta</taxon>
        <taxon>Magnoliopsida</taxon>
        <taxon>eudicotyledons</taxon>
        <taxon>Gunneridae</taxon>
        <taxon>Pentapetalae</taxon>
        <taxon>rosids</taxon>
        <taxon>fabids</taxon>
        <taxon>Fagales</taxon>
        <taxon>Juglandaceae</taxon>
        <taxon>Juglans</taxon>
    </lineage>
</organism>
<evidence type="ECO:0000256" key="1">
    <source>
        <dbReference type="ARBA" id="ARBA00006756"/>
    </source>
</evidence>
<dbReference type="KEGG" id="jre:109000624"/>
<dbReference type="Gramene" id="Jr14_17970_p1">
    <property type="protein sequence ID" value="cds.Jr14_17970_p1"/>
    <property type="gene ID" value="Jr14_17970"/>
</dbReference>
<proteinExistence type="inferred from homology"/>
<keyword evidence="3" id="KW-0653">Protein transport</keyword>
<name>A0A2I4FN89_JUGRE</name>
<dbReference type="InterPro" id="IPR046364">
    <property type="entry name" value="Exo70_C"/>
</dbReference>
<keyword evidence="2 3" id="KW-0813">Transport</keyword>
<evidence type="ECO:0000256" key="3">
    <source>
        <dbReference type="RuleBase" id="RU365026"/>
    </source>
</evidence>
<dbReference type="Pfam" id="PF03081">
    <property type="entry name" value="Exo70_C"/>
    <property type="match status" value="1"/>
</dbReference>
<dbReference type="InterPro" id="IPR016159">
    <property type="entry name" value="Cullin_repeat-like_dom_sf"/>
</dbReference>
<keyword evidence="4" id="KW-1185">Reference proteome</keyword>
<dbReference type="GO" id="GO:0005546">
    <property type="term" value="F:phosphatidylinositol-4,5-bisphosphate binding"/>
    <property type="evidence" value="ECO:0007669"/>
    <property type="project" value="InterPro"/>
</dbReference>
<dbReference type="Pfam" id="PF20669">
    <property type="entry name" value="Exo70_N"/>
    <property type="match status" value="1"/>
</dbReference>